<dbReference type="SUPFAM" id="SSF55785">
    <property type="entry name" value="PYP-like sensor domain (PAS domain)"/>
    <property type="match status" value="1"/>
</dbReference>
<dbReference type="EMBL" id="JBIBSM010000006">
    <property type="protein sequence ID" value="MFF8276977.1"/>
    <property type="molecule type" value="Genomic_DNA"/>
</dbReference>
<dbReference type="SMART" id="SM00091">
    <property type="entry name" value="PAS"/>
    <property type="match status" value="1"/>
</dbReference>
<dbReference type="Pfam" id="PF01590">
    <property type="entry name" value="GAF"/>
    <property type="match status" value="1"/>
</dbReference>
<keyword evidence="4" id="KW-1185">Reference proteome</keyword>
<dbReference type="InterPro" id="IPR052016">
    <property type="entry name" value="Bact_Sigma-Reg"/>
</dbReference>
<dbReference type="SUPFAM" id="SSF55874">
    <property type="entry name" value="ATPase domain of HSP90 chaperone/DNA topoisomerase II/histidine kinase"/>
    <property type="match status" value="1"/>
</dbReference>
<dbReference type="InterPro" id="IPR035965">
    <property type="entry name" value="PAS-like_dom_sf"/>
</dbReference>
<dbReference type="Gene3D" id="3.30.450.40">
    <property type="match status" value="2"/>
</dbReference>
<dbReference type="InterPro" id="IPR036457">
    <property type="entry name" value="PPM-type-like_dom_sf"/>
</dbReference>
<dbReference type="InterPro" id="IPR000014">
    <property type="entry name" value="PAS"/>
</dbReference>
<evidence type="ECO:0000313" key="3">
    <source>
        <dbReference type="EMBL" id="MFF8276977.1"/>
    </source>
</evidence>
<dbReference type="Pfam" id="PF13492">
    <property type="entry name" value="GAF_3"/>
    <property type="match status" value="1"/>
</dbReference>
<dbReference type="Pfam" id="PF08448">
    <property type="entry name" value="PAS_4"/>
    <property type="match status" value="1"/>
</dbReference>
<evidence type="ECO:0000259" key="2">
    <source>
        <dbReference type="PROSITE" id="PS50112"/>
    </source>
</evidence>
<dbReference type="Gene3D" id="3.30.450.20">
    <property type="entry name" value="PAS domain"/>
    <property type="match status" value="1"/>
</dbReference>
<proteinExistence type="predicted"/>
<dbReference type="InterPro" id="IPR003018">
    <property type="entry name" value="GAF"/>
</dbReference>
<dbReference type="RefSeq" id="WP_391934350.1">
    <property type="nucleotide sequence ID" value="NZ_JBIBSM010000006.1"/>
</dbReference>
<dbReference type="Proteomes" id="UP001603013">
    <property type="component" value="Unassembled WGS sequence"/>
</dbReference>
<name>A0ABW6YBP6_9ACTN</name>
<dbReference type="SUPFAM" id="SSF55781">
    <property type="entry name" value="GAF domain-like"/>
    <property type="match status" value="2"/>
</dbReference>
<evidence type="ECO:0000313" key="4">
    <source>
        <dbReference type="Proteomes" id="UP001603013"/>
    </source>
</evidence>
<dbReference type="PANTHER" id="PTHR43156:SF2">
    <property type="entry name" value="STAGE II SPORULATION PROTEIN E"/>
    <property type="match status" value="1"/>
</dbReference>
<dbReference type="InterPro" id="IPR013656">
    <property type="entry name" value="PAS_4"/>
</dbReference>
<dbReference type="NCBIfam" id="TIGR00229">
    <property type="entry name" value="sensory_box"/>
    <property type="match status" value="1"/>
</dbReference>
<sequence length="883" mass="94232">MAEPGVETRTRSSVITARAAATFDPVGRSVATARAFVRDTLQGWGYAEVVDDAVVLTSELVTNAVIHAGTAAEVLCLRSDDGIRIEVADRYPEREIPVQGGRTLAHPDRENGRGLLLCAALATRWGVDYTPAQKHVWFQLDLPERPIGTRAAGPVLPDALLPVSDGRVRVAVAQIDRGGTITAWNEDAEELFGYGAEQVTGKPLGDLAAWPHTPGIGTGLVEALQLSRWEGSYGIRCADGRVIPVYASHLRIRDAEGEPSTVCLLVREYERAVLQTPQRQPVSDSASESRSADPFEVFIGSPAPDDLDGLLQRTVERARDMLDGDSAFLLLATDDETELEVRATTGLPSARQRFARVPVETGASRYGSARMPAVHEDLAAVPGAAPLLEGTGMRSVVTVPLKVEGRLTGSLGVAAESPNRYSNEEALRLQFAADRIALAVESARLGELERLRRGSLSFLVEASDLLAGTLDRDQTLALMAQMTVPTLATWCAVYTIADQASDPYLSYVLHEDEDRIDGLKALLSSIAPPDPVPTPGARVWAAPGDAAHRAALSISMRELGHGSGPLSSGIDSTLATAAAVGGETVVLPLVARNRVIGMLTLGKPSDDHFRQEILELAEDLSRRAALALDNSRLYSERVAISQSLQRSLLPPGLPDIPGVEVDVIYRAAGEGNEVGGDFYDLFPIRDNAYGFAIGDVCGTGPEAAAVTGLARHALRLLAREGFGGPAVLERLNAAILDEGARSRFLTLLYGELWPQEDGSAVLKVVCAGHPLPLRLRQDGTVVPAADPQPLLGVLEDLELYEQTVTLDPGDVLLCVTDGVTERREGTRMLGDDGLAEVLKTCTGLTAGAVAARILRAVERFAQEPASDDMAILAMRLPEPHHGD</sequence>
<accession>A0ABW6YBP6</accession>
<dbReference type="SMART" id="SM00331">
    <property type="entry name" value="PP2C_SIG"/>
    <property type="match status" value="1"/>
</dbReference>
<dbReference type="InterPro" id="IPR029016">
    <property type="entry name" value="GAF-like_dom_sf"/>
</dbReference>
<organism evidence="3 4">
    <name type="scientific">Streptomyces lateritius</name>
    <dbReference type="NCBI Taxonomy" id="67313"/>
    <lineage>
        <taxon>Bacteria</taxon>
        <taxon>Bacillati</taxon>
        <taxon>Actinomycetota</taxon>
        <taxon>Actinomycetes</taxon>
        <taxon>Kitasatosporales</taxon>
        <taxon>Streptomycetaceae</taxon>
        <taxon>Streptomyces</taxon>
    </lineage>
</organism>
<feature type="domain" description="PAS" evidence="2">
    <location>
        <begin position="175"/>
        <end position="202"/>
    </location>
</feature>
<keyword evidence="1" id="KW-0378">Hydrolase</keyword>
<dbReference type="InterPro" id="IPR003594">
    <property type="entry name" value="HATPase_dom"/>
</dbReference>
<dbReference type="PANTHER" id="PTHR43156">
    <property type="entry name" value="STAGE II SPORULATION PROTEIN E-RELATED"/>
    <property type="match status" value="1"/>
</dbReference>
<dbReference type="Gene3D" id="3.60.40.10">
    <property type="entry name" value="PPM-type phosphatase domain"/>
    <property type="match status" value="1"/>
</dbReference>
<dbReference type="PROSITE" id="PS50112">
    <property type="entry name" value="PAS"/>
    <property type="match status" value="1"/>
</dbReference>
<dbReference type="SMART" id="SM00065">
    <property type="entry name" value="GAF"/>
    <property type="match status" value="2"/>
</dbReference>
<evidence type="ECO:0000256" key="1">
    <source>
        <dbReference type="ARBA" id="ARBA00022801"/>
    </source>
</evidence>
<reference evidence="3 4" key="1">
    <citation type="submission" date="2024-10" db="EMBL/GenBank/DDBJ databases">
        <title>The Natural Products Discovery Center: Release of the First 8490 Sequenced Strains for Exploring Actinobacteria Biosynthetic Diversity.</title>
        <authorList>
            <person name="Kalkreuter E."/>
            <person name="Kautsar S.A."/>
            <person name="Yang D."/>
            <person name="Bader C.D."/>
            <person name="Teijaro C.N."/>
            <person name="Fluegel L."/>
            <person name="Davis C.M."/>
            <person name="Simpson J.R."/>
            <person name="Lauterbach L."/>
            <person name="Steele A.D."/>
            <person name="Gui C."/>
            <person name="Meng S."/>
            <person name="Li G."/>
            <person name="Viehrig K."/>
            <person name="Ye F."/>
            <person name="Su P."/>
            <person name="Kiefer A.F."/>
            <person name="Nichols A."/>
            <person name="Cepeda A.J."/>
            <person name="Yan W."/>
            <person name="Fan B."/>
            <person name="Jiang Y."/>
            <person name="Adhikari A."/>
            <person name="Zheng C.-J."/>
            <person name="Schuster L."/>
            <person name="Cowan T.M."/>
            <person name="Smanski M.J."/>
            <person name="Chevrette M.G."/>
            <person name="De Carvalho L.P.S."/>
            <person name="Shen B."/>
        </authorList>
    </citation>
    <scope>NUCLEOTIDE SEQUENCE [LARGE SCALE GENOMIC DNA]</scope>
    <source>
        <strain evidence="3 4">NPDC015755</strain>
    </source>
</reference>
<gene>
    <name evidence="3" type="ORF">ACF05T_12840</name>
</gene>
<dbReference type="InterPro" id="IPR036890">
    <property type="entry name" value="HATPase_C_sf"/>
</dbReference>
<dbReference type="CDD" id="cd00130">
    <property type="entry name" value="PAS"/>
    <property type="match status" value="1"/>
</dbReference>
<dbReference type="CDD" id="cd16936">
    <property type="entry name" value="HATPase_RsbW-like"/>
    <property type="match status" value="1"/>
</dbReference>
<dbReference type="InterPro" id="IPR001932">
    <property type="entry name" value="PPM-type_phosphatase-like_dom"/>
</dbReference>
<dbReference type="Pfam" id="PF07228">
    <property type="entry name" value="SpoIIE"/>
    <property type="match status" value="1"/>
</dbReference>
<dbReference type="Gene3D" id="3.30.565.10">
    <property type="entry name" value="Histidine kinase-like ATPase, C-terminal domain"/>
    <property type="match status" value="1"/>
</dbReference>
<comment type="caution">
    <text evidence="3">The sequence shown here is derived from an EMBL/GenBank/DDBJ whole genome shotgun (WGS) entry which is preliminary data.</text>
</comment>
<dbReference type="SUPFAM" id="SSF81606">
    <property type="entry name" value="PP2C-like"/>
    <property type="match status" value="1"/>
</dbReference>
<protein>
    <submittedName>
        <fullName evidence="3">SpoIIE family protein phosphatase</fullName>
    </submittedName>
</protein>
<dbReference type="Pfam" id="PF13581">
    <property type="entry name" value="HATPase_c_2"/>
    <property type="match status" value="1"/>
</dbReference>